<evidence type="ECO:0000256" key="4">
    <source>
        <dbReference type="ARBA" id="ARBA00011037"/>
    </source>
</evidence>
<dbReference type="EMBL" id="RQYC01000002">
    <property type="protein sequence ID" value="RRD91184.1"/>
    <property type="molecule type" value="Genomic_DNA"/>
</dbReference>
<gene>
    <name evidence="8 9" type="primary">aroQ</name>
    <name evidence="9" type="ORF">EII21_01980</name>
</gene>
<comment type="caution">
    <text evidence="9">The sequence shown here is derived from an EMBL/GenBank/DDBJ whole genome shotgun (WGS) entry which is preliminary data.</text>
</comment>
<dbReference type="NCBIfam" id="NF003806">
    <property type="entry name" value="PRK05395.1-3"/>
    <property type="match status" value="1"/>
</dbReference>
<feature type="binding site" evidence="8">
    <location>
        <position position="111"/>
    </location>
    <ligand>
        <name>substrate</name>
    </ligand>
</feature>
<feature type="active site" description="Proton donor" evidence="8">
    <location>
        <position position="100"/>
    </location>
</feature>
<feature type="binding site" evidence="8">
    <location>
        <position position="80"/>
    </location>
    <ligand>
        <name>substrate</name>
    </ligand>
</feature>
<evidence type="ECO:0000256" key="7">
    <source>
        <dbReference type="ARBA" id="ARBA00023239"/>
    </source>
</evidence>
<dbReference type="GO" id="GO:0003855">
    <property type="term" value="F:3-dehydroquinate dehydratase activity"/>
    <property type="evidence" value="ECO:0007669"/>
    <property type="project" value="UniProtKB-UniRule"/>
</dbReference>
<dbReference type="CDD" id="cd00466">
    <property type="entry name" value="DHQase_II"/>
    <property type="match status" value="1"/>
</dbReference>
<dbReference type="STRING" id="1121352.GCA_000620925_00289"/>
<organism evidence="9 10">
    <name type="scientific">Conchiformibius steedae</name>
    <dbReference type="NCBI Taxonomy" id="153493"/>
    <lineage>
        <taxon>Bacteria</taxon>
        <taxon>Pseudomonadati</taxon>
        <taxon>Pseudomonadota</taxon>
        <taxon>Betaproteobacteria</taxon>
        <taxon>Neisseriales</taxon>
        <taxon>Neisseriaceae</taxon>
        <taxon>Conchiformibius</taxon>
    </lineage>
</organism>
<dbReference type="Proteomes" id="UP000269923">
    <property type="component" value="Unassembled WGS sequence"/>
</dbReference>
<evidence type="ECO:0000313" key="9">
    <source>
        <dbReference type="EMBL" id="RRD91184.1"/>
    </source>
</evidence>
<sequence length="145" mass="15697">MAHIAVLNGPNLNLLGLREPHLYGSQSLEDIVTHLNGLAEASGFSLSHAQHNGEGDLVSAVQALRGRADMIILNAGAYTHTSIALRDALTAVCIPFVEVHISNVYAREPFRHHSYLSDKALGVIAGLGTFGYEAALRFCMDYLKR</sequence>
<dbReference type="InterPro" id="IPR036441">
    <property type="entry name" value="DHquinase_II_sf"/>
</dbReference>
<keyword evidence="7 8" id="KW-0456">Lyase</keyword>
<dbReference type="HAMAP" id="MF_00169">
    <property type="entry name" value="AroQ"/>
    <property type="match status" value="1"/>
</dbReference>
<comment type="pathway">
    <text evidence="3 8">Metabolic intermediate biosynthesis; chorismate biosynthesis; chorismate from D-erythrose 4-phosphate and phosphoenolpyruvate: step 3/7.</text>
</comment>
<dbReference type="NCBIfam" id="NF003804">
    <property type="entry name" value="PRK05395.1-1"/>
    <property type="match status" value="1"/>
</dbReference>
<keyword evidence="8" id="KW-0057">Aromatic amino acid biosynthesis</keyword>
<dbReference type="GO" id="GO:0009423">
    <property type="term" value="P:chorismate biosynthetic process"/>
    <property type="evidence" value="ECO:0007669"/>
    <property type="project" value="UniProtKB-UniRule"/>
</dbReference>
<dbReference type="NCBIfam" id="NF003807">
    <property type="entry name" value="PRK05395.1-4"/>
    <property type="match status" value="1"/>
</dbReference>
<evidence type="ECO:0000256" key="3">
    <source>
        <dbReference type="ARBA" id="ARBA00004902"/>
    </source>
</evidence>
<keyword evidence="8" id="KW-0028">Amino-acid biosynthesis</keyword>
<dbReference type="GO" id="GO:0019631">
    <property type="term" value="P:quinate catabolic process"/>
    <property type="evidence" value="ECO:0007669"/>
    <property type="project" value="TreeGrafter"/>
</dbReference>
<feature type="binding site" evidence="8">
    <location>
        <begin position="101"/>
        <end position="102"/>
    </location>
    <ligand>
        <name>substrate</name>
    </ligand>
</feature>
<dbReference type="GO" id="GO:0008652">
    <property type="term" value="P:amino acid biosynthetic process"/>
    <property type="evidence" value="ECO:0007669"/>
    <property type="project" value="UniProtKB-KW"/>
</dbReference>
<feature type="active site" description="Proton acceptor" evidence="8">
    <location>
        <position position="23"/>
    </location>
</feature>
<name>A0A3P2A725_9NEIS</name>
<dbReference type="EC" id="4.2.1.10" evidence="6 8"/>
<dbReference type="SUPFAM" id="SSF52304">
    <property type="entry name" value="Type II 3-dehydroquinate dehydratase"/>
    <property type="match status" value="1"/>
</dbReference>
<feature type="binding site" evidence="8">
    <location>
        <position position="74"/>
    </location>
    <ligand>
        <name>substrate</name>
    </ligand>
</feature>
<dbReference type="GO" id="GO:0009073">
    <property type="term" value="P:aromatic amino acid family biosynthetic process"/>
    <property type="evidence" value="ECO:0007669"/>
    <property type="project" value="UniProtKB-KW"/>
</dbReference>
<evidence type="ECO:0000256" key="8">
    <source>
        <dbReference type="HAMAP-Rule" id="MF_00169"/>
    </source>
</evidence>
<evidence type="ECO:0000256" key="5">
    <source>
        <dbReference type="ARBA" id="ARBA00011193"/>
    </source>
</evidence>
<comment type="subunit">
    <text evidence="5 8">Homododecamer.</text>
</comment>
<dbReference type="PANTHER" id="PTHR21272:SF3">
    <property type="entry name" value="CATABOLIC 3-DEHYDROQUINASE"/>
    <property type="match status" value="1"/>
</dbReference>
<dbReference type="InterPro" id="IPR018509">
    <property type="entry name" value="DHquinase_II_CS"/>
</dbReference>
<accession>A0A3P2A725</accession>
<feature type="site" description="Transition state stabilizer" evidence="8">
    <location>
        <position position="18"/>
    </location>
</feature>
<evidence type="ECO:0000256" key="6">
    <source>
        <dbReference type="ARBA" id="ARBA00012060"/>
    </source>
</evidence>
<dbReference type="PIRSF" id="PIRSF001399">
    <property type="entry name" value="DHquinase_II"/>
    <property type="match status" value="1"/>
</dbReference>
<dbReference type="PANTHER" id="PTHR21272">
    <property type="entry name" value="CATABOLIC 3-DEHYDROQUINASE"/>
    <property type="match status" value="1"/>
</dbReference>
<dbReference type="OrthoDB" id="9790793at2"/>
<dbReference type="RefSeq" id="WP_027021214.1">
    <property type="nucleotide sequence ID" value="NZ_CP059563.1"/>
</dbReference>
<dbReference type="AlphaFoldDB" id="A0A3P2A725"/>
<evidence type="ECO:0000313" key="10">
    <source>
        <dbReference type="Proteomes" id="UP000269923"/>
    </source>
</evidence>
<dbReference type="Pfam" id="PF01220">
    <property type="entry name" value="DHquinase_II"/>
    <property type="match status" value="1"/>
</dbReference>
<feature type="binding site" evidence="8">
    <location>
        <position position="87"/>
    </location>
    <ligand>
        <name>substrate</name>
    </ligand>
</feature>
<comment type="function">
    <text evidence="2 8">Catalyzes a trans-dehydration via an enolate intermediate.</text>
</comment>
<proteinExistence type="inferred from homology"/>
<evidence type="ECO:0000256" key="2">
    <source>
        <dbReference type="ARBA" id="ARBA00003924"/>
    </source>
</evidence>
<dbReference type="UniPathway" id="UPA00053">
    <property type="reaction ID" value="UER00086"/>
</dbReference>
<keyword evidence="10" id="KW-1185">Reference proteome</keyword>
<dbReference type="Gene3D" id="3.40.50.9100">
    <property type="entry name" value="Dehydroquinase, class II"/>
    <property type="match status" value="1"/>
</dbReference>
<dbReference type="InterPro" id="IPR001874">
    <property type="entry name" value="DHquinase_II"/>
</dbReference>
<comment type="similarity">
    <text evidence="4 8">Belongs to the type-II 3-dehydroquinase family.</text>
</comment>
<dbReference type="NCBIfam" id="NF003805">
    <property type="entry name" value="PRK05395.1-2"/>
    <property type="match status" value="1"/>
</dbReference>
<dbReference type="NCBIfam" id="TIGR01088">
    <property type="entry name" value="aroQ"/>
    <property type="match status" value="1"/>
</dbReference>
<protein>
    <recommendedName>
        <fullName evidence="6 8">3-dehydroquinate dehydratase</fullName>
        <shortName evidence="8">3-dehydroquinase</shortName>
        <ecNumber evidence="6 8">4.2.1.10</ecNumber>
    </recommendedName>
    <alternativeName>
        <fullName evidence="8">Type II DHQase</fullName>
    </alternativeName>
</protein>
<dbReference type="PROSITE" id="PS01029">
    <property type="entry name" value="DEHYDROQUINASE_II"/>
    <property type="match status" value="1"/>
</dbReference>
<reference evidence="9 10" key="1">
    <citation type="submission" date="2018-11" db="EMBL/GenBank/DDBJ databases">
        <title>Genomes From Bacteria Associated with the Canine Oral Cavity: a Test Case for Automated Genome-Based Taxonomic Assignment.</title>
        <authorList>
            <person name="Coil D.A."/>
            <person name="Jospin G."/>
            <person name="Darling A.E."/>
            <person name="Wallis C."/>
            <person name="Davis I.J."/>
            <person name="Harris S."/>
            <person name="Eisen J.A."/>
            <person name="Holcombe L.J."/>
            <person name="O'Flynn C."/>
        </authorList>
    </citation>
    <scope>NUCLEOTIDE SEQUENCE [LARGE SCALE GENOMIC DNA]</scope>
    <source>
        <strain evidence="9 10">COT-280</strain>
    </source>
</reference>
<comment type="catalytic activity">
    <reaction evidence="1 8">
        <text>3-dehydroquinate = 3-dehydroshikimate + H2O</text>
        <dbReference type="Rhea" id="RHEA:21096"/>
        <dbReference type="ChEBI" id="CHEBI:15377"/>
        <dbReference type="ChEBI" id="CHEBI:16630"/>
        <dbReference type="ChEBI" id="CHEBI:32364"/>
        <dbReference type="EC" id="4.2.1.10"/>
    </reaction>
</comment>
<evidence type="ECO:0000256" key="1">
    <source>
        <dbReference type="ARBA" id="ARBA00001864"/>
    </source>
</evidence>